<organism evidence="1">
    <name type="scientific">bioreactor metagenome</name>
    <dbReference type="NCBI Taxonomy" id="1076179"/>
    <lineage>
        <taxon>unclassified sequences</taxon>
        <taxon>metagenomes</taxon>
        <taxon>ecological metagenomes</taxon>
    </lineage>
</organism>
<accession>A0A645EV00</accession>
<sequence>MKQLCNISENKLVNKLKAKIEVWSKKKPKLLLTKGFDFEKLKN</sequence>
<gene>
    <name evidence="1" type="ORF">SDC9_151551</name>
</gene>
<proteinExistence type="predicted"/>
<comment type="caution">
    <text evidence="1">The sequence shown here is derived from an EMBL/GenBank/DDBJ whole genome shotgun (WGS) entry which is preliminary data.</text>
</comment>
<reference evidence="1" key="1">
    <citation type="submission" date="2019-08" db="EMBL/GenBank/DDBJ databases">
        <authorList>
            <person name="Kucharzyk K."/>
            <person name="Murdoch R.W."/>
            <person name="Higgins S."/>
            <person name="Loffler F."/>
        </authorList>
    </citation>
    <scope>NUCLEOTIDE SEQUENCE</scope>
</reference>
<dbReference type="AlphaFoldDB" id="A0A645EV00"/>
<protein>
    <submittedName>
        <fullName evidence="1">Uncharacterized protein</fullName>
    </submittedName>
</protein>
<evidence type="ECO:0000313" key="1">
    <source>
        <dbReference type="EMBL" id="MPN04314.1"/>
    </source>
</evidence>
<dbReference type="EMBL" id="VSSQ01050238">
    <property type="protein sequence ID" value="MPN04314.1"/>
    <property type="molecule type" value="Genomic_DNA"/>
</dbReference>
<name>A0A645EV00_9ZZZZ</name>